<reference evidence="3 4" key="1">
    <citation type="journal article" date="2009" name="Stand. Genomic Sci.">
        <title>Complete genome sequence of Catenulispora acidiphila type strain (ID 139908).</title>
        <authorList>
            <person name="Copeland A."/>
            <person name="Lapidus A."/>
            <person name="Glavina Del Rio T."/>
            <person name="Nolan M."/>
            <person name="Lucas S."/>
            <person name="Chen F."/>
            <person name="Tice H."/>
            <person name="Cheng J.F."/>
            <person name="Bruce D."/>
            <person name="Goodwin L."/>
            <person name="Pitluck S."/>
            <person name="Mikhailova N."/>
            <person name="Pati A."/>
            <person name="Ivanova N."/>
            <person name="Mavromatis K."/>
            <person name="Chen A."/>
            <person name="Palaniappan K."/>
            <person name="Chain P."/>
            <person name="Land M."/>
            <person name="Hauser L."/>
            <person name="Chang Y.J."/>
            <person name="Jeffries C.D."/>
            <person name="Chertkov O."/>
            <person name="Brettin T."/>
            <person name="Detter J.C."/>
            <person name="Han C."/>
            <person name="Ali Z."/>
            <person name="Tindall B.J."/>
            <person name="Goker M."/>
            <person name="Bristow J."/>
            <person name="Eisen J.A."/>
            <person name="Markowitz V."/>
            <person name="Hugenholtz P."/>
            <person name="Kyrpides N.C."/>
            <person name="Klenk H.P."/>
        </authorList>
    </citation>
    <scope>NUCLEOTIDE SEQUENCE [LARGE SCALE GENOMIC DNA]</scope>
    <source>
        <strain evidence="4">DSM 44928 / JCM 14897 / NBRC 102108 / NRRL B-24433 / ID139908</strain>
    </source>
</reference>
<evidence type="ECO:0000256" key="2">
    <source>
        <dbReference type="SAM" id="Phobius"/>
    </source>
</evidence>
<feature type="compositionally biased region" description="Acidic residues" evidence="1">
    <location>
        <begin position="155"/>
        <end position="164"/>
    </location>
</feature>
<dbReference type="KEGG" id="cai:Caci_4537"/>
<keyword evidence="2" id="KW-0812">Transmembrane</keyword>
<evidence type="ECO:0000313" key="3">
    <source>
        <dbReference type="EMBL" id="ACU73400.1"/>
    </source>
</evidence>
<dbReference type="Proteomes" id="UP000000851">
    <property type="component" value="Chromosome"/>
</dbReference>
<dbReference type="RefSeq" id="WP_015793129.1">
    <property type="nucleotide sequence ID" value="NC_013131.1"/>
</dbReference>
<protein>
    <submittedName>
        <fullName evidence="3">Uncharacterized protein</fullName>
    </submittedName>
</protein>
<gene>
    <name evidence="3" type="ordered locus">Caci_4537</name>
</gene>
<accession>C7PXU0</accession>
<organism evidence="3 4">
    <name type="scientific">Catenulispora acidiphila (strain DSM 44928 / JCM 14897 / NBRC 102108 / NRRL B-24433 / ID139908)</name>
    <dbReference type="NCBI Taxonomy" id="479433"/>
    <lineage>
        <taxon>Bacteria</taxon>
        <taxon>Bacillati</taxon>
        <taxon>Actinomycetota</taxon>
        <taxon>Actinomycetes</taxon>
        <taxon>Catenulisporales</taxon>
        <taxon>Catenulisporaceae</taxon>
        <taxon>Catenulispora</taxon>
    </lineage>
</organism>
<keyword evidence="4" id="KW-1185">Reference proteome</keyword>
<name>C7PXU0_CATAD</name>
<feature type="transmembrane region" description="Helical" evidence="2">
    <location>
        <begin position="15"/>
        <end position="35"/>
    </location>
</feature>
<keyword evidence="2" id="KW-0472">Membrane</keyword>
<proteinExistence type="predicted"/>
<evidence type="ECO:0000256" key="1">
    <source>
        <dbReference type="SAM" id="MobiDB-lite"/>
    </source>
</evidence>
<evidence type="ECO:0000313" key="4">
    <source>
        <dbReference type="Proteomes" id="UP000000851"/>
    </source>
</evidence>
<dbReference type="STRING" id="479433.Caci_4537"/>
<dbReference type="HOGENOM" id="CLU_1616022_0_0_11"/>
<dbReference type="InParanoid" id="C7PXU0"/>
<feature type="region of interest" description="Disordered" evidence="1">
    <location>
        <begin position="72"/>
        <end position="164"/>
    </location>
</feature>
<dbReference type="AlphaFoldDB" id="C7PXU0"/>
<dbReference type="EMBL" id="CP001700">
    <property type="protein sequence ID" value="ACU73400.1"/>
    <property type="molecule type" value="Genomic_DNA"/>
</dbReference>
<keyword evidence="2" id="KW-1133">Transmembrane helix</keyword>
<sequence length="164" mass="17550">MDANRSPDAAGSARTPWMMVSAVILAAVLFGIALIVGNGVLIIVAIAVVVLAALGAAVLPGRAGKPISFTEEFPANTVGPRATVDGDSTPPINTSQHPERMTPGIPIREMEAWDAPEPPDDDRVFPQYVNLPPEERLRSKNGATYIERRQPVAAEDAEDEEREN</sequence>
<feature type="transmembrane region" description="Helical" evidence="2">
    <location>
        <begin position="41"/>
        <end position="59"/>
    </location>
</feature>